<evidence type="ECO:0000256" key="3">
    <source>
        <dbReference type="ARBA" id="ARBA00011015"/>
    </source>
</evidence>
<dbReference type="GO" id="GO:0031021">
    <property type="term" value="C:interphase microtubule organizing center"/>
    <property type="evidence" value="ECO:0007669"/>
    <property type="project" value="TreeGrafter"/>
</dbReference>
<organism evidence="9 10">
    <name type="scientific">Hyaloscypha bicolor E</name>
    <dbReference type="NCBI Taxonomy" id="1095630"/>
    <lineage>
        <taxon>Eukaryota</taxon>
        <taxon>Fungi</taxon>
        <taxon>Dikarya</taxon>
        <taxon>Ascomycota</taxon>
        <taxon>Pezizomycotina</taxon>
        <taxon>Leotiomycetes</taxon>
        <taxon>Helotiales</taxon>
        <taxon>Hyaloscyphaceae</taxon>
        <taxon>Hyaloscypha</taxon>
        <taxon>Hyaloscypha bicolor</taxon>
    </lineage>
</organism>
<dbReference type="STRING" id="1095630.A0A2J6TSD5"/>
<proteinExistence type="inferred from homology"/>
<evidence type="ECO:0000256" key="1">
    <source>
        <dbReference type="ARBA" id="ARBA00003060"/>
    </source>
</evidence>
<dbReference type="GeneID" id="36581928"/>
<dbReference type="Proteomes" id="UP000235371">
    <property type="component" value="Unassembled WGS sequence"/>
</dbReference>
<dbReference type="GO" id="GO:0051415">
    <property type="term" value="P:microtubule nucleation by interphase microtubule organizing center"/>
    <property type="evidence" value="ECO:0007669"/>
    <property type="project" value="TreeGrafter"/>
</dbReference>
<evidence type="ECO:0000256" key="5">
    <source>
        <dbReference type="ARBA" id="ARBA00016992"/>
    </source>
</evidence>
<comment type="similarity">
    <text evidence="3">Belongs to the MOZART1 family.</text>
</comment>
<evidence type="ECO:0000256" key="4">
    <source>
        <dbReference type="ARBA" id="ARBA00011378"/>
    </source>
</evidence>
<dbReference type="InParanoid" id="A0A2J6TSD5"/>
<name>A0A2J6TSD5_9HELO</name>
<keyword evidence="6" id="KW-0963">Cytoplasm</keyword>
<comment type="function">
    <text evidence="1">Required for gamma-tubulin complex recruitment to the microtubule organizing center (MTOC).</text>
</comment>
<gene>
    <name evidence="9" type="ORF">K444DRAFT_518257</name>
</gene>
<dbReference type="RefSeq" id="XP_024742831.1">
    <property type="nucleotide sequence ID" value="XM_024873848.1"/>
</dbReference>
<dbReference type="GO" id="GO:0005819">
    <property type="term" value="C:spindle"/>
    <property type="evidence" value="ECO:0007669"/>
    <property type="project" value="TreeGrafter"/>
</dbReference>
<evidence type="ECO:0000313" key="10">
    <source>
        <dbReference type="Proteomes" id="UP000235371"/>
    </source>
</evidence>
<accession>A0A2J6TSD5</accession>
<dbReference type="EMBL" id="KZ613745">
    <property type="protein sequence ID" value="PMD65927.1"/>
    <property type="molecule type" value="Genomic_DNA"/>
</dbReference>
<dbReference type="Pfam" id="PF12554">
    <property type="entry name" value="MOZART1"/>
    <property type="match status" value="1"/>
</dbReference>
<dbReference type="PANTHER" id="PTHR28520">
    <property type="entry name" value="MITOTIC-SPINDLE ORGANIZING PROTEIN 1"/>
    <property type="match status" value="1"/>
</dbReference>
<dbReference type="GO" id="GO:0044732">
    <property type="term" value="C:mitotic spindle pole body"/>
    <property type="evidence" value="ECO:0007669"/>
    <property type="project" value="TreeGrafter"/>
</dbReference>
<sequence>MPEGESKQDKQATQAQARQVIDVFHEISTLLNADLDRQTLSICISLIENGVNPEALSSVVKELKREADETIKVHESRSQ</sequence>
<dbReference type="GO" id="GO:0000931">
    <property type="term" value="C:gamma-tubulin ring complex"/>
    <property type="evidence" value="ECO:0007669"/>
    <property type="project" value="InterPro"/>
</dbReference>
<comment type="subunit">
    <text evidence="4">Part of the gamma-tubulin complex.</text>
</comment>
<dbReference type="GO" id="GO:0033566">
    <property type="term" value="P:gamma-tubulin complex localization"/>
    <property type="evidence" value="ECO:0007669"/>
    <property type="project" value="InterPro"/>
</dbReference>
<dbReference type="InterPro" id="IPR022214">
    <property type="entry name" value="MZT1"/>
</dbReference>
<dbReference type="AlphaFoldDB" id="A0A2J6TSD5"/>
<dbReference type="PANTHER" id="PTHR28520:SF2">
    <property type="entry name" value="MITOTIC-SPINDLE ORGANIZING PROTEIN 1"/>
    <property type="match status" value="1"/>
</dbReference>
<protein>
    <recommendedName>
        <fullName evidence="5">Mitotic-spindle organizing protein 1</fullName>
    </recommendedName>
    <alternativeName>
        <fullName evidence="8">Mitotic-spindle organizing protein associated with a ring of gamma-tubulin 1</fullName>
    </alternativeName>
</protein>
<keyword evidence="10" id="KW-1185">Reference proteome</keyword>
<reference evidence="9 10" key="1">
    <citation type="submission" date="2016-04" db="EMBL/GenBank/DDBJ databases">
        <title>A degradative enzymes factory behind the ericoid mycorrhizal symbiosis.</title>
        <authorList>
            <consortium name="DOE Joint Genome Institute"/>
            <person name="Martino E."/>
            <person name="Morin E."/>
            <person name="Grelet G."/>
            <person name="Kuo A."/>
            <person name="Kohler A."/>
            <person name="Daghino S."/>
            <person name="Barry K."/>
            <person name="Choi C."/>
            <person name="Cichocki N."/>
            <person name="Clum A."/>
            <person name="Copeland A."/>
            <person name="Hainaut M."/>
            <person name="Haridas S."/>
            <person name="Labutti K."/>
            <person name="Lindquist E."/>
            <person name="Lipzen A."/>
            <person name="Khouja H.-R."/>
            <person name="Murat C."/>
            <person name="Ohm R."/>
            <person name="Olson A."/>
            <person name="Spatafora J."/>
            <person name="Veneault-Fourrey C."/>
            <person name="Henrissat B."/>
            <person name="Grigoriev I."/>
            <person name="Martin F."/>
            <person name="Perotto S."/>
        </authorList>
    </citation>
    <scope>NUCLEOTIDE SEQUENCE [LARGE SCALE GENOMIC DNA]</scope>
    <source>
        <strain evidence="9 10">E</strain>
    </source>
</reference>
<evidence type="ECO:0000313" key="9">
    <source>
        <dbReference type="EMBL" id="PMD65927.1"/>
    </source>
</evidence>
<dbReference type="OrthoDB" id="48571at2759"/>
<evidence type="ECO:0000256" key="8">
    <source>
        <dbReference type="ARBA" id="ARBA00029810"/>
    </source>
</evidence>
<evidence type="ECO:0000256" key="2">
    <source>
        <dbReference type="ARBA" id="ARBA00004317"/>
    </source>
</evidence>
<comment type="subcellular location">
    <subcellularLocation>
        <location evidence="2">Cytoplasm</location>
        <location evidence="2">Cytoskeleton</location>
        <location evidence="2">Microtubule organizing center</location>
        <location evidence="2">Spindle pole body</location>
    </subcellularLocation>
</comment>
<evidence type="ECO:0000256" key="7">
    <source>
        <dbReference type="ARBA" id="ARBA00023212"/>
    </source>
</evidence>
<dbReference type="GO" id="GO:0090307">
    <property type="term" value="P:mitotic spindle assembly"/>
    <property type="evidence" value="ECO:0007669"/>
    <property type="project" value="TreeGrafter"/>
</dbReference>
<keyword evidence="7" id="KW-0206">Cytoskeleton</keyword>
<evidence type="ECO:0000256" key="6">
    <source>
        <dbReference type="ARBA" id="ARBA00022490"/>
    </source>
</evidence>